<evidence type="ECO:0000256" key="1">
    <source>
        <dbReference type="SAM" id="MobiDB-lite"/>
    </source>
</evidence>
<reference evidence="2 3" key="1">
    <citation type="submission" date="2017-04" db="EMBL/GenBank/DDBJ databases">
        <authorList>
            <person name="Afonso C.L."/>
            <person name="Miller P.J."/>
            <person name="Scott M.A."/>
            <person name="Spackman E."/>
            <person name="Goraichik I."/>
            <person name="Dimitrov K.M."/>
            <person name="Suarez D.L."/>
            <person name="Swayne D.E."/>
        </authorList>
    </citation>
    <scope>NUCLEOTIDE SEQUENCE [LARGE SCALE GENOMIC DNA]</scope>
    <source>
        <strain evidence="2 3">DSM 13146</strain>
    </source>
</reference>
<gene>
    <name evidence="2" type="ORF">SAMN02746041_01894</name>
</gene>
<evidence type="ECO:0000313" key="3">
    <source>
        <dbReference type="Proteomes" id="UP000192783"/>
    </source>
</evidence>
<keyword evidence="3" id="KW-1185">Reference proteome</keyword>
<sequence length="150" mass="16843">MAMLEHLDALGMTVRLNDWRLLAKDYAEVFWRKAGTGSVYPWRAESTQGGGQSRQPLLQASWAFFFYRKGWAMGKETRLSASSVEAGLGVCHWLMRRAGSVSYERTMSGAAWELKKSHMAQWNLNWVESPPKGRESPGGQALSAESRRGC</sequence>
<accession>A0A1W1XJJ4</accession>
<dbReference type="Proteomes" id="UP000192783">
    <property type="component" value="Unassembled WGS sequence"/>
</dbReference>
<name>A0A1W1XJJ4_9BACT</name>
<dbReference type="AlphaFoldDB" id="A0A1W1XJJ4"/>
<evidence type="ECO:0000313" key="2">
    <source>
        <dbReference type="EMBL" id="SMC23992.1"/>
    </source>
</evidence>
<organism evidence="2 3">
    <name type="scientific">Desulfacinum hydrothermale DSM 13146</name>
    <dbReference type="NCBI Taxonomy" id="1121390"/>
    <lineage>
        <taxon>Bacteria</taxon>
        <taxon>Pseudomonadati</taxon>
        <taxon>Thermodesulfobacteriota</taxon>
        <taxon>Syntrophobacteria</taxon>
        <taxon>Syntrophobacterales</taxon>
        <taxon>Syntrophobacteraceae</taxon>
        <taxon>Desulfacinum</taxon>
    </lineage>
</organism>
<dbReference type="EMBL" id="FWXF01000009">
    <property type="protein sequence ID" value="SMC23992.1"/>
    <property type="molecule type" value="Genomic_DNA"/>
</dbReference>
<proteinExistence type="predicted"/>
<protein>
    <submittedName>
        <fullName evidence="2">Uncharacterized protein</fullName>
    </submittedName>
</protein>
<feature type="region of interest" description="Disordered" evidence="1">
    <location>
        <begin position="127"/>
        <end position="150"/>
    </location>
</feature>